<evidence type="ECO:0000313" key="2">
    <source>
        <dbReference type="Proteomes" id="UP000481153"/>
    </source>
</evidence>
<protein>
    <recommendedName>
        <fullName evidence="3">DDE Tnp4 domain-containing protein</fullName>
    </recommendedName>
</protein>
<gene>
    <name evidence="1" type="ORF">Ae201684_009223</name>
</gene>
<dbReference type="VEuPathDB" id="FungiDB:AeMF1_012296"/>
<evidence type="ECO:0000313" key="1">
    <source>
        <dbReference type="EMBL" id="KAF0734051.1"/>
    </source>
</evidence>
<comment type="caution">
    <text evidence="1">The sequence shown here is derived from an EMBL/GenBank/DDBJ whole genome shotgun (WGS) entry which is preliminary data.</text>
</comment>
<evidence type="ECO:0008006" key="3">
    <source>
        <dbReference type="Google" id="ProtNLM"/>
    </source>
</evidence>
<name>A0A6G0X2J1_9STRA</name>
<dbReference type="Proteomes" id="UP000481153">
    <property type="component" value="Unassembled WGS sequence"/>
</dbReference>
<sequence length="205" mass="23982">MSLSSARKRKASQAVLRLAEADKERQQRRRMFANARWDDSDEESFSPCTVFDLVINGRSWLTRDTKDLEIASIIVHCPVKTKSGIKKSLAKEFRWKFFARLCTLWAIVSDKYRWSFELYEPIFRCCVALTNVHVQLHRLRGQDGDDFIMYLARLKHIGHDIIESRKSTQKRYREKHRLRIQPSVMGVPCDSGYISDLDYSFGKAS</sequence>
<proteinExistence type="predicted"/>
<reference evidence="1 2" key="1">
    <citation type="submission" date="2019-07" db="EMBL/GenBank/DDBJ databases">
        <title>Genomics analysis of Aphanomyces spp. identifies a new class of oomycete effector associated with host adaptation.</title>
        <authorList>
            <person name="Gaulin E."/>
        </authorList>
    </citation>
    <scope>NUCLEOTIDE SEQUENCE [LARGE SCALE GENOMIC DNA]</scope>
    <source>
        <strain evidence="1 2">ATCC 201684</strain>
    </source>
</reference>
<keyword evidence="2" id="KW-1185">Reference proteome</keyword>
<organism evidence="1 2">
    <name type="scientific">Aphanomyces euteiches</name>
    <dbReference type="NCBI Taxonomy" id="100861"/>
    <lineage>
        <taxon>Eukaryota</taxon>
        <taxon>Sar</taxon>
        <taxon>Stramenopiles</taxon>
        <taxon>Oomycota</taxon>
        <taxon>Saprolegniomycetes</taxon>
        <taxon>Saprolegniales</taxon>
        <taxon>Verrucalvaceae</taxon>
        <taxon>Aphanomyces</taxon>
    </lineage>
</organism>
<accession>A0A6G0X2J1</accession>
<dbReference type="EMBL" id="VJMJ01000118">
    <property type="protein sequence ID" value="KAF0734051.1"/>
    <property type="molecule type" value="Genomic_DNA"/>
</dbReference>
<dbReference type="AlphaFoldDB" id="A0A6G0X2J1"/>